<evidence type="ECO:0000313" key="4">
    <source>
        <dbReference type="EMBL" id="PKA48602.1"/>
    </source>
</evidence>
<dbReference type="InterPro" id="IPR000717">
    <property type="entry name" value="PCI_dom"/>
</dbReference>
<dbReference type="Pfam" id="PF03399">
    <property type="entry name" value="SAC3_GANP"/>
    <property type="match status" value="1"/>
</dbReference>
<feature type="region of interest" description="Disordered" evidence="1">
    <location>
        <begin position="154"/>
        <end position="206"/>
    </location>
</feature>
<dbReference type="InterPro" id="IPR045107">
    <property type="entry name" value="SAC3/GANP/THP3"/>
</dbReference>
<dbReference type="PROSITE" id="PS50250">
    <property type="entry name" value="PCI"/>
    <property type="match status" value="1"/>
</dbReference>
<evidence type="ECO:0000256" key="2">
    <source>
        <dbReference type="SAM" id="Phobius"/>
    </source>
</evidence>
<dbReference type="GO" id="GO:0006406">
    <property type="term" value="P:mRNA export from nucleus"/>
    <property type="evidence" value="ECO:0007669"/>
    <property type="project" value="TreeGrafter"/>
</dbReference>
<feature type="compositionally biased region" description="Polar residues" evidence="1">
    <location>
        <begin position="154"/>
        <end position="167"/>
    </location>
</feature>
<name>A0A2H9ZZ95_9ASPA</name>
<reference evidence="4 5" key="1">
    <citation type="journal article" date="2017" name="Nature">
        <title>The Apostasia genome and the evolution of orchids.</title>
        <authorList>
            <person name="Zhang G.Q."/>
            <person name="Liu K.W."/>
            <person name="Li Z."/>
            <person name="Lohaus R."/>
            <person name="Hsiao Y.Y."/>
            <person name="Niu S.C."/>
            <person name="Wang J.Y."/>
            <person name="Lin Y.C."/>
            <person name="Xu Q."/>
            <person name="Chen L.J."/>
            <person name="Yoshida K."/>
            <person name="Fujiwara S."/>
            <person name="Wang Z.W."/>
            <person name="Zhang Y.Q."/>
            <person name="Mitsuda N."/>
            <person name="Wang M."/>
            <person name="Liu G.H."/>
            <person name="Pecoraro L."/>
            <person name="Huang H.X."/>
            <person name="Xiao X.J."/>
            <person name="Lin M."/>
            <person name="Wu X.Y."/>
            <person name="Wu W.L."/>
            <person name="Chen Y.Y."/>
            <person name="Chang S.B."/>
            <person name="Sakamoto S."/>
            <person name="Ohme-Takagi M."/>
            <person name="Yagi M."/>
            <person name="Zeng S.J."/>
            <person name="Shen C.Y."/>
            <person name="Yeh C.M."/>
            <person name="Luo Y.B."/>
            <person name="Tsai W.C."/>
            <person name="Van de Peer Y."/>
            <person name="Liu Z.J."/>
        </authorList>
    </citation>
    <scope>NUCLEOTIDE SEQUENCE [LARGE SCALE GENOMIC DNA]</scope>
    <source>
        <strain evidence="5">cv. Shenzhen</strain>
        <tissue evidence="4">Stem</tissue>
    </source>
</reference>
<dbReference type="FunFam" id="1.25.40.990:FF:000004">
    <property type="entry name" value="Putative peptidase C48 domain family protein"/>
    <property type="match status" value="1"/>
</dbReference>
<dbReference type="GO" id="GO:0070390">
    <property type="term" value="C:transcription export complex 2"/>
    <property type="evidence" value="ECO:0007669"/>
    <property type="project" value="TreeGrafter"/>
</dbReference>
<proteinExistence type="predicted"/>
<dbReference type="GO" id="GO:0005737">
    <property type="term" value="C:cytoplasm"/>
    <property type="evidence" value="ECO:0007669"/>
    <property type="project" value="TreeGrafter"/>
</dbReference>
<organism evidence="4 5">
    <name type="scientific">Apostasia shenzhenica</name>
    <dbReference type="NCBI Taxonomy" id="1088818"/>
    <lineage>
        <taxon>Eukaryota</taxon>
        <taxon>Viridiplantae</taxon>
        <taxon>Streptophyta</taxon>
        <taxon>Embryophyta</taxon>
        <taxon>Tracheophyta</taxon>
        <taxon>Spermatophyta</taxon>
        <taxon>Magnoliopsida</taxon>
        <taxon>Liliopsida</taxon>
        <taxon>Asparagales</taxon>
        <taxon>Orchidaceae</taxon>
        <taxon>Apostasioideae</taxon>
        <taxon>Apostasia</taxon>
    </lineage>
</organism>
<keyword evidence="2" id="KW-0812">Transmembrane</keyword>
<keyword evidence="5" id="KW-1185">Reference proteome</keyword>
<dbReference type="PANTHER" id="PTHR12436:SF17">
    <property type="entry name" value="SAC3 FAMILY PROTEIN B"/>
    <property type="match status" value="1"/>
</dbReference>
<dbReference type="OrthoDB" id="21502at2759"/>
<protein>
    <recommendedName>
        <fullName evidence="3">PCI domain-containing protein</fullName>
    </recommendedName>
</protein>
<keyword evidence="2" id="KW-0472">Membrane</keyword>
<dbReference type="InterPro" id="IPR005062">
    <property type="entry name" value="SAC3/GANP/THP3_conserved"/>
</dbReference>
<dbReference type="EMBL" id="KZ452307">
    <property type="protein sequence ID" value="PKA48602.1"/>
    <property type="molecule type" value="Genomic_DNA"/>
</dbReference>
<gene>
    <name evidence="4" type="ORF">AXF42_Ash020475</name>
</gene>
<evidence type="ECO:0000256" key="1">
    <source>
        <dbReference type="SAM" id="MobiDB-lite"/>
    </source>
</evidence>
<feature type="transmembrane region" description="Helical" evidence="2">
    <location>
        <begin position="49"/>
        <end position="69"/>
    </location>
</feature>
<keyword evidence="2" id="KW-1133">Transmembrane helix</keyword>
<dbReference type="PANTHER" id="PTHR12436">
    <property type="entry name" value="80 KDA MCM3-ASSOCIATED PROTEIN"/>
    <property type="match status" value="1"/>
</dbReference>
<sequence>MSLGLQREAPSRLIIGFGESSTAAFCFGTREVSRLPRISKRRHLARRRIVPCFRFFFLFGFGLGFAPTVGGPSVPPRTQTTFGSIPAFPSPLLNSNPEISNAATGIGQMQQQQQHVITQSERSLKSYEDLHEQPSALPYSANYERPSPVAITITSNDTGTKFSTNPSRLHLSKRTRSPPWPSRESSSLGIYRASDVSASRPDKSPTMLGKQIISSSPLYTHPQRSPDHVNSYFDTQSAGNSIPLKSPYLGASKRARSPLNLVEEFVELSSSLLDSEREMQAKAKRLARFSAELNQPLQNLHALTRQKPSGNMQNEVPVNMQKADEHDEDAQVVAYGIDFSGHEGADSLKAVIGLCPDMCPESEREERERKGDLDKFERYDGDRNQTSKFLAVKKVCAEYSQSCLTSEREAALIRPMPVLQKTVDYLLNLLDHPYDSNFLNIYNFLWDRMRAVRMDLRMQHIFNEKAIIMLEQMIRLHIIAMHELCEFEKGEGFTDCFDAHLNIEQMNKTSVELFQMYDDHRKQGIYVASEKEFRGYYALLKLDKHPGYKVEPAELSLDLAKMTPEIRTTPEILFARDVARACRFGNYIAFFRLARKATYLQACLMHAHFAKVRRQALASLHCGLQNNQGIPISHMEKWLAMEGEDVEGLLDHHGFSTKWYEETYMVKEGPFLNTDLDFPTKCAQLVYLKRSRKVIDDVRPVTHEQLSEEGEYMEVTLDEQRKPLDTEINVVDEEVVDSKVTSPPVVLAEHSKSVDLKDPVILYQQTGMKMPAIPTKTTTCASSIGNFDDHELLVDNEKMLYQDKEASLSTTTLQVFENNKSQPVNLQCSHSRMFLDTALPNNFVNERLENEVLEAVFNQKEEATREKLRLILRKWKQQSAKRREIREQKEFLAFGALNSLSLGPPVWQSEFLICLILVKQQLRSHDKLDIDAIAKARLVKYENSWSRLKILDWIAPILVTRNPDARMICWKLVLLVQMNDLDNQNLHLASNWLFSKLIGNSKLYDTDAVVSSPDLAIWKKQIHSRQTCCLSVIRKKFLDDGLQTVEEDALVGTNCFVYLMSQVISWEIHRFRLQKLLSSLPPGSQLPLLVILVDSQKEEGITEKDIVERLALDDTDKRRMLSSVIHLTDNAPVQYVNGFFNDHKLRAGLHWLAEHSPPQPSVRLIRTRELVLNHLRKIIEVYENSLDISPYHCISAFNKTLDKSAEEIKVSASTNLTRWPAAEVDLLERSSDEGVLASQLLPSTGWSSPASINPVVRALESCKLPSFPDISWLHSGSHTVEQIKQKKVALEDLLVGWLNESCKLFKPDLAAREANVMVQKGSGLELSATGYTIVPSWISIFRRIYSWQLNKLTGQEISYCYVLSDKNETRDDTSASREFTSCSLFEGHWPFHSCQSEVSLDELIDISFNDSSKNQSLVFRPTTSQQNAGQFPRLRNIGDFQYHDADAGITNLLDKDVSLQLMDANKKTAAPLAPKNDRLNMLLEQCSRLQDRIDQQLAIYY</sequence>
<dbReference type="STRING" id="1088818.A0A2H9ZZ95"/>
<dbReference type="Gene3D" id="1.25.40.990">
    <property type="match status" value="1"/>
</dbReference>
<evidence type="ECO:0000259" key="3">
    <source>
        <dbReference type="PROSITE" id="PS50250"/>
    </source>
</evidence>
<dbReference type="Proteomes" id="UP000236161">
    <property type="component" value="Unassembled WGS sequence"/>
</dbReference>
<feature type="domain" description="PCI" evidence="3">
    <location>
        <begin position="502"/>
        <end position="684"/>
    </location>
</feature>
<accession>A0A2H9ZZ95</accession>
<evidence type="ECO:0000313" key="5">
    <source>
        <dbReference type="Proteomes" id="UP000236161"/>
    </source>
</evidence>